<dbReference type="AlphaFoldDB" id="A0A6P8AVG4"/>
<evidence type="ECO:0000313" key="8">
    <source>
        <dbReference type="Proteomes" id="UP000515153"/>
    </source>
</evidence>
<dbReference type="GeneID" id="41963215"/>
<dbReference type="GO" id="GO:0004656">
    <property type="term" value="F:procollagen-proline 4-dioxygenase activity"/>
    <property type="evidence" value="ECO:0007669"/>
    <property type="project" value="TreeGrafter"/>
</dbReference>
<dbReference type="InterPro" id="IPR006620">
    <property type="entry name" value="Pro_4_hyd_alph"/>
</dbReference>
<dbReference type="SMART" id="SM00702">
    <property type="entry name" value="P4Hc"/>
    <property type="match status" value="1"/>
</dbReference>
<evidence type="ECO:0000256" key="2">
    <source>
        <dbReference type="ARBA" id="ARBA00022723"/>
    </source>
</evidence>
<protein>
    <recommendedName>
        <fullName evidence="7">Prolyl 4-hydroxylase alpha subunit domain-containing protein</fullName>
    </recommendedName>
</protein>
<reference evidence="9" key="3">
    <citation type="submission" date="2025-08" db="UniProtKB">
        <authorList>
            <consortium name="RefSeq"/>
        </authorList>
    </citation>
    <scope>IDENTIFICATION</scope>
    <source>
        <strain evidence="9">NI907</strain>
    </source>
</reference>
<evidence type="ECO:0000313" key="9">
    <source>
        <dbReference type="RefSeq" id="XP_030978913.1"/>
    </source>
</evidence>
<feature type="region of interest" description="Disordered" evidence="6">
    <location>
        <begin position="96"/>
        <end position="140"/>
    </location>
</feature>
<dbReference type="PANTHER" id="PTHR10869:SF241">
    <property type="entry name" value="FE2OG DIOXYGENASE DOMAIN-CONTAINING PROTEIN"/>
    <property type="match status" value="1"/>
</dbReference>
<evidence type="ECO:0000256" key="4">
    <source>
        <dbReference type="ARBA" id="ARBA00023002"/>
    </source>
</evidence>
<dbReference type="PANTHER" id="PTHR10869">
    <property type="entry name" value="PROLYL 4-HYDROXYLASE ALPHA SUBUNIT"/>
    <property type="match status" value="1"/>
</dbReference>
<keyword evidence="4" id="KW-0560">Oxidoreductase</keyword>
<accession>A0A6P8AVG4</accession>
<organism evidence="8 9">
    <name type="scientific">Pyricularia grisea</name>
    <name type="common">Crabgrass-specific blast fungus</name>
    <name type="synonym">Magnaporthe grisea</name>
    <dbReference type="NCBI Taxonomy" id="148305"/>
    <lineage>
        <taxon>Eukaryota</taxon>
        <taxon>Fungi</taxon>
        <taxon>Dikarya</taxon>
        <taxon>Ascomycota</taxon>
        <taxon>Pezizomycotina</taxon>
        <taxon>Sordariomycetes</taxon>
        <taxon>Sordariomycetidae</taxon>
        <taxon>Magnaporthales</taxon>
        <taxon>Pyriculariaceae</taxon>
        <taxon>Pyricularia</taxon>
    </lineage>
</organism>
<feature type="compositionally biased region" description="Basic residues" evidence="6">
    <location>
        <begin position="102"/>
        <end position="112"/>
    </location>
</feature>
<dbReference type="GO" id="GO:0005783">
    <property type="term" value="C:endoplasmic reticulum"/>
    <property type="evidence" value="ECO:0007669"/>
    <property type="project" value="TreeGrafter"/>
</dbReference>
<evidence type="ECO:0000256" key="6">
    <source>
        <dbReference type="SAM" id="MobiDB-lite"/>
    </source>
</evidence>
<evidence type="ECO:0000256" key="1">
    <source>
        <dbReference type="ARBA" id="ARBA00001961"/>
    </source>
</evidence>
<feature type="domain" description="Prolyl 4-hydroxylase alpha subunit" evidence="7">
    <location>
        <begin position="69"/>
        <end position="331"/>
    </location>
</feature>
<evidence type="ECO:0000259" key="7">
    <source>
        <dbReference type="SMART" id="SM00702"/>
    </source>
</evidence>
<proteinExistence type="predicted"/>
<keyword evidence="5" id="KW-0408">Iron</keyword>
<gene>
    <name evidence="9" type="ORF">PgNI_08307</name>
</gene>
<keyword evidence="2" id="KW-0479">Metal-binding</keyword>
<dbReference type="GO" id="GO:0031418">
    <property type="term" value="F:L-ascorbic acid binding"/>
    <property type="evidence" value="ECO:0007669"/>
    <property type="project" value="InterPro"/>
</dbReference>
<feature type="compositionally biased region" description="Low complexity" evidence="6">
    <location>
        <begin position="117"/>
        <end position="133"/>
    </location>
</feature>
<dbReference type="Proteomes" id="UP000515153">
    <property type="component" value="Chromosome V"/>
</dbReference>
<comment type="cofactor">
    <cofactor evidence="1">
        <name>L-ascorbate</name>
        <dbReference type="ChEBI" id="CHEBI:38290"/>
    </cofactor>
</comment>
<dbReference type="Gene3D" id="2.60.120.620">
    <property type="entry name" value="q2cbj1_9rhob like domain"/>
    <property type="match status" value="1"/>
</dbReference>
<evidence type="ECO:0000256" key="5">
    <source>
        <dbReference type="ARBA" id="ARBA00023004"/>
    </source>
</evidence>
<dbReference type="Pfam" id="PF13640">
    <property type="entry name" value="2OG-FeII_Oxy_3"/>
    <property type="match status" value="1"/>
</dbReference>
<dbReference type="GO" id="GO:0005506">
    <property type="term" value="F:iron ion binding"/>
    <property type="evidence" value="ECO:0007669"/>
    <property type="project" value="InterPro"/>
</dbReference>
<dbReference type="RefSeq" id="XP_030978913.1">
    <property type="nucleotide sequence ID" value="XM_031128306.1"/>
</dbReference>
<name>A0A6P8AVG4_PYRGI</name>
<keyword evidence="3" id="KW-0223">Dioxygenase</keyword>
<reference evidence="9" key="2">
    <citation type="submission" date="2019-10" db="EMBL/GenBank/DDBJ databases">
        <authorList>
            <consortium name="NCBI Genome Project"/>
        </authorList>
    </citation>
    <scope>NUCLEOTIDE SEQUENCE</scope>
    <source>
        <strain evidence="9">NI907</strain>
    </source>
</reference>
<dbReference type="KEGG" id="pgri:PgNI_08307"/>
<keyword evidence="8" id="KW-1185">Reference proteome</keyword>
<dbReference type="InterPro" id="IPR044862">
    <property type="entry name" value="Pro_4_hyd_alph_FE2OG_OXY"/>
</dbReference>
<dbReference type="InterPro" id="IPR045054">
    <property type="entry name" value="P4HA-like"/>
</dbReference>
<evidence type="ECO:0000256" key="3">
    <source>
        <dbReference type="ARBA" id="ARBA00022964"/>
    </source>
</evidence>
<sequence length="345" mass="39105">MASVPNSDLEYSEDEYKDFSFRPFKVVYNFAPVPIPENFLSTNNPPPDAQPVTLTPVDFSSVLPEYKGTYAVVLENVLSPSECAQLLQMAEASVPEADRYERRVKKPKRHSGKKEGTTTTTTTTSDDSAASSTPAPQVFKDPWRPACVSVGPNLEVLDRDYRRGDRIVWDEQELTDRLWARCAQAPGLLEQLAVLGPNHPAAPFKSRYSANPPWRFSRINRRMRFLKYRRGDFFRPHCDGAFTDSLDGKHRQTLFTLHLYLNDSKAEAAAAGREPTDLVGGATPFLSRHGSRRIDVHPRCGRVLIFQHNHLRHSGDDVVYGVKYTMRTDLLYEMVETEEKDEQGK</sequence>
<reference evidence="8 9" key="1">
    <citation type="journal article" date="2019" name="Mol. Biol. Evol.">
        <title>Blast fungal genomes show frequent chromosomal changes, gene gains and losses, and effector gene turnover.</title>
        <authorList>
            <person name="Gomez Luciano L.B."/>
            <person name="Jason Tsai I."/>
            <person name="Chuma I."/>
            <person name="Tosa Y."/>
            <person name="Chen Y.H."/>
            <person name="Li J.Y."/>
            <person name="Li M.Y."/>
            <person name="Jade Lu M.Y."/>
            <person name="Nakayashiki H."/>
            <person name="Li W.H."/>
        </authorList>
    </citation>
    <scope>NUCLEOTIDE SEQUENCE [LARGE SCALE GENOMIC DNA]</scope>
    <source>
        <strain evidence="8 9">NI907</strain>
    </source>
</reference>